<sequence length="352" mass="40676">VFHAYGHQWPCQLVYHPRKRVGFGFTDGEGCERAWGELYPLIPSLRVAGHHRRLFTLDAQLLHLNIKSMYRLAIWLARRMRTCQKRLIEASQGVNECRVDVGTLRREWLAQLTAQTEDAPRQSKHLADRALAEIILERAWVKEAESGIKDLAIQIVKLEESGEDATNLESELAKMRTALVQTKGRLITMEKAVGVEGRSKLKTLMGNPYLQARMNARALKARIRAKLVEHKFERTKLERVYRRQVLQEKEHAQTKALIHRRQGGIAALILKYNKLVDEMTALRRARKAPAKSVLPHKLDSKKVFRLDVNDGLWEEDPGLGDEDFQNLPRWMTDDNVRKGILFLLQRDRCLEE</sequence>
<dbReference type="InterPro" id="IPR040521">
    <property type="entry name" value="KDZ"/>
</dbReference>
<keyword evidence="3" id="KW-1185">Reference proteome</keyword>
<gene>
    <name evidence="2" type="ORF">BOTBODRAFT_86138</name>
</gene>
<organism evidence="2 3">
    <name type="scientific">Botryobasidium botryosum (strain FD-172 SS1)</name>
    <dbReference type="NCBI Taxonomy" id="930990"/>
    <lineage>
        <taxon>Eukaryota</taxon>
        <taxon>Fungi</taxon>
        <taxon>Dikarya</taxon>
        <taxon>Basidiomycota</taxon>
        <taxon>Agaricomycotina</taxon>
        <taxon>Agaricomycetes</taxon>
        <taxon>Cantharellales</taxon>
        <taxon>Botryobasidiaceae</taxon>
        <taxon>Botryobasidium</taxon>
    </lineage>
</organism>
<protein>
    <recommendedName>
        <fullName evidence="4">CxC1-like cysteine cluster associated with KDZ transposases domain-containing protein</fullName>
    </recommendedName>
</protein>
<evidence type="ECO:0008006" key="4">
    <source>
        <dbReference type="Google" id="ProtNLM"/>
    </source>
</evidence>
<feature type="non-terminal residue" evidence="2">
    <location>
        <position position="1"/>
    </location>
</feature>
<proteinExistence type="predicted"/>
<dbReference type="STRING" id="930990.A0A067LUV9"/>
<dbReference type="InParanoid" id="A0A067LUV9"/>
<accession>A0A067LUV9</accession>
<dbReference type="PANTHER" id="PTHR33096:SF1">
    <property type="entry name" value="CXC1-LIKE CYSTEINE CLUSTER ASSOCIATED WITH KDZ TRANSPOSASES DOMAIN-CONTAINING PROTEIN"/>
    <property type="match status" value="1"/>
</dbReference>
<evidence type="ECO:0000313" key="3">
    <source>
        <dbReference type="Proteomes" id="UP000027195"/>
    </source>
</evidence>
<feature type="non-terminal residue" evidence="2">
    <location>
        <position position="352"/>
    </location>
</feature>
<dbReference type="EMBL" id="KL198160">
    <property type="protein sequence ID" value="KDQ06045.1"/>
    <property type="molecule type" value="Genomic_DNA"/>
</dbReference>
<dbReference type="Proteomes" id="UP000027195">
    <property type="component" value="Unassembled WGS sequence"/>
</dbReference>
<reference evidence="3" key="1">
    <citation type="journal article" date="2014" name="Proc. Natl. Acad. Sci. U.S.A.">
        <title>Extensive sampling of basidiomycete genomes demonstrates inadequacy of the white-rot/brown-rot paradigm for wood decay fungi.</title>
        <authorList>
            <person name="Riley R."/>
            <person name="Salamov A.A."/>
            <person name="Brown D.W."/>
            <person name="Nagy L.G."/>
            <person name="Floudas D."/>
            <person name="Held B.W."/>
            <person name="Levasseur A."/>
            <person name="Lombard V."/>
            <person name="Morin E."/>
            <person name="Otillar R."/>
            <person name="Lindquist E.A."/>
            <person name="Sun H."/>
            <person name="LaButti K.M."/>
            <person name="Schmutz J."/>
            <person name="Jabbour D."/>
            <person name="Luo H."/>
            <person name="Baker S.E."/>
            <person name="Pisabarro A.G."/>
            <person name="Walton J.D."/>
            <person name="Blanchette R.A."/>
            <person name="Henrissat B."/>
            <person name="Martin F."/>
            <person name="Cullen D."/>
            <person name="Hibbett D.S."/>
            <person name="Grigoriev I.V."/>
        </authorList>
    </citation>
    <scope>NUCLEOTIDE SEQUENCE [LARGE SCALE GENOMIC DNA]</scope>
    <source>
        <strain evidence="3">FD-172 SS1</strain>
    </source>
</reference>
<evidence type="ECO:0000313" key="2">
    <source>
        <dbReference type="EMBL" id="KDQ06045.1"/>
    </source>
</evidence>
<feature type="coiled-coil region" evidence="1">
    <location>
        <begin position="141"/>
        <end position="185"/>
    </location>
</feature>
<dbReference type="PANTHER" id="PTHR33096">
    <property type="entry name" value="CXC2 DOMAIN-CONTAINING PROTEIN"/>
    <property type="match status" value="1"/>
</dbReference>
<name>A0A067LUV9_BOTB1</name>
<dbReference type="Pfam" id="PF18758">
    <property type="entry name" value="KDZ"/>
    <property type="match status" value="1"/>
</dbReference>
<evidence type="ECO:0000256" key="1">
    <source>
        <dbReference type="SAM" id="Coils"/>
    </source>
</evidence>
<dbReference type="AlphaFoldDB" id="A0A067LUV9"/>
<keyword evidence="1" id="KW-0175">Coiled coil</keyword>
<dbReference type="HOGENOM" id="CLU_004552_9_0_1"/>
<dbReference type="OrthoDB" id="3364670at2759"/>